<dbReference type="WBParaSite" id="TCLT_0000542701-mRNA-1">
    <property type="protein sequence ID" value="TCLT_0000542701-mRNA-1"/>
    <property type="gene ID" value="TCLT_0000542701"/>
</dbReference>
<dbReference type="STRING" id="103827.A0A0N5CYB2"/>
<proteinExistence type="predicted"/>
<dbReference type="InterPro" id="IPR022776">
    <property type="entry name" value="TRM13/UPF0224_CHHC_Znf_dom"/>
</dbReference>
<evidence type="ECO:0000256" key="2">
    <source>
        <dbReference type="ARBA" id="ARBA00022771"/>
    </source>
</evidence>
<keyword evidence="2" id="KW-0863">Zinc-finger</keyword>
<evidence type="ECO:0000313" key="6">
    <source>
        <dbReference type="Proteomes" id="UP000276776"/>
    </source>
</evidence>
<dbReference type="AlphaFoldDB" id="A0A0N5CYB2"/>
<reference evidence="7" key="1">
    <citation type="submission" date="2017-02" db="UniProtKB">
        <authorList>
            <consortium name="WormBaseParasite"/>
        </authorList>
    </citation>
    <scope>IDENTIFICATION</scope>
</reference>
<dbReference type="OrthoDB" id="5790629at2759"/>
<dbReference type="Pfam" id="PF05253">
    <property type="entry name" value="zf-U11-48K"/>
    <property type="match status" value="1"/>
</dbReference>
<evidence type="ECO:0000256" key="3">
    <source>
        <dbReference type="ARBA" id="ARBA00022833"/>
    </source>
</evidence>
<gene>
    <name evidence="5" type="ORF">TCLT_LOCUS5416</name>
</gene>
<keyword evidence="3" id="KW-0862">Zinc</keyword>
<evidence type="ECO:0000256" key="1">
    <source>
        <dbReference type="ARBA" id="ARBA00022723"/>
    </source>
</evidence>
<dbReference type="EMBL" id="UYYF01004338">
    <property type="protein sequence ID" value="VDN02661.1"/>
    <property type="molecule type" value="Genomic_DNA"/>
</dbReference>
<evidence type="ECO:0000259" key="4">
    <source>
        <dbReference type="Pfam" id="PF05253"/>
    </source>
</evidence>
<accession>A0A0N5CYB2</accession>
<keyword evidence="6" id="KW-1185">Reference proteome</keyword>
<keyword evidence="1" id="KW-0479">Metal-binding</keyword>
<evidence type="ECO:0000313" key="5">
    <source>
        <dbReference type="EMBL" id="VDN02661.1"/>
    </source>
</evidence>
<sequence length="108" mass="12559">MKEKEKSDEEMVITLGSTTVDCPYSKNCDHTCPVSDIFTHLARCRRSYYKSLGLEMELERCKYDGCHYVPKPEMIWHELTCHGQPLYNYSKKTMQSAPVSIHSPMNFC</sequence>
<evidence type="ECO:0000313" key="7">
    <source>
        <dbReference type="WBParaSite" id="TCLT_0000542701-mRNA-1"/>
    </source>
</evidence>
<dbReference type="Proteomes" id="UP000276776">
    <property type="component" value="Unassembled WGS sequence"/>
</dbReference>
<dbReference type="OMA" id="HELICHS"/>
<name>A0A0N5CYB2_THECL</name>
<protein>
    <submittedName>
        <fullName evidence="7">CHHC U11-48K-type domain-containing protein</fullName>
    </submittedName>
</protein>
<reference evidence="5 6" key="2">
    <citation type="submission" date="2018-11" db="EMBL/GenBank/DDBJ databases">
        <authorList>
            <consortium name="Pathogen Informatics"/>
        </authorList>
    </citation>
    <scope>NUCLEOTIDE SEQUENCE [LARGE SCALE GENOMIC DNA]</scope>
</reference>
<feature type="domain" description="CHHC U11-48K-type" evidence="4">
    <location>
        <begin position="58"/>
        <end position="81"/>
    </location>
</feature>
<organism evidence="7">
    <name type="scientific">Thelazia callipaeda</name>
    <name type="common">Oriental eyeworm</name>
    <name type="synonym">Parasitic nematode</name>
    <dbReference type="NCBI Taxonomy" id="103827"/>
    <lineage>
        <taxon>Eukaryota</taxon>
        <taxon>Metazoa</taxon>
        <taxon>Ecdysozoa</taxon>
        <taxon>Nematoda</taxon>
        <taxon>Chromadorea</taxon>
        <taxon>Rhabditida</taxon>
        <taxon>Spirurina</taxon>
        <taxon>Spiruromorpha</taxon>
        <taxon>Thelazioidea</taxon>
        <taxon>Thelaziidae</taxon>
        <taxon>Thelazia</taxon>
    </lineage>
</organism>
<dbReference type="GO" id="GO:0008270">
    <property type="term" value="F:zinc ion binding"/>
    <property type="evidence" value="ECO:0007669"/>
    <property type="project" value="UniProtKB-KW"/>
</dbReference>